<dbReference type="Pfam" id="PF00535">
    <property type="entry name" value="Glycos_transf_2"/>
    <property type="match status" value="1"/>
</dbReference>
<dbReference type="OrthoDB" id="9805625at2"/>
<evidence type="ECO:0000313" key="6">
    <source>
        <dbReference type="EMBL" id="AXE16588.1"/>
    </source>
</evidence>
<evidence type="ECO:0000256" key="2">
    <source>
        <dbReference type="ARBA" id="ARBA00022676"/>
    </source>
</evidence>
<keyword evidence="4" id="KW-1133">Transmembrane helix</keyword>
<evidence type="ECO:0000256" key="3">
    <source>
        <dbReference type="ARBA" id="ARBA00022679"/>
    </source>
</evidence>
<proteinExistence type="inferred from homology"/>
<dbReference type="PANTHER" id="PTHR43630">
    <property type="entry name" value="POLY-BETA-1,6-N-ACETYL-D-GLUCOSAMINE SYNTHASE"/>
    <property type="match status" value="1"/>
</dbReference>
<reference evidence="6 7" key="1">
    <citation type="submission" date="2018-07" db="EMBL/GenBank/DDBJ databases">
        <title>Genome sequencing of Runella.</title>
        <authorList>
            <person name="Baek M.-G."/>
            <person name="Yi H."/>
        </authorList>
    </citation>
    <scope>NUCLEOTIDE SEQUENCE [LARGE SCALE GENOMIC DNA]</scope>
    <source>
        <strain evidence="6 7">HYN0085</strain>
    </source>
</reference>
<sequence>MMYGVFFIFFLYAAACLWLCVQWIRIPQRHSETISVPNDFKLSVIIPVRNEERNIGVLLNDLQQQTLDKRHIEVIVVNDASTDATEAIVRAFEKEQFLDLKLISLNDVAVMSPKKRAITVALKIASGQLIVTTDGDCRVGAKWLETIVQTYLLTNAKFISGPVTFLDEKNSFDIFQTIEFASLIGTGACLLEAKHPTMCNGANLAYQRAAFDEVGGYEGVDQIASGDDEFLLQKIHQRYPGSAYFVKNGAAIVRTQPQENWRTFYRQRIRWAGKWAVNRRPATMIVAVFVFIVNALTIVLVAKALGEEMRDFGMNTILILKFLPEFLFLSLIISFLKKRTFVWYIPLVQLFYPFYVLFFGLAAQQREYEWKGRRLR</sequence>
<feature type="transmembrane region" description="Helical" evidence="4">
    <location>
        <begin position="284"/>
        <end position="305"/>
    </location>
</feature>
<dbReference type="KEGG" id="run:DR864_02010"/>
<keyword evidence="4" id="KW-0472">Membrane</keyword>
<name>A0A344TD67_9BACT</name>
<dbReference type="PANTHER" id="PTHR43630:SF1">
    <property type="entry name" value="POLY-BETA-1,6-N-ACETYL-D-GLUCOSAMINE SYNTHASE"/>
    <property type="match status" value="1"/>
</dbReference>
<evidence type="ECO:0000256" key="4">
    <source>
        <dbReference type="SAM" id="Phobius"/>
    </source>
</evidence>
<feature type="transmembrane region" description="Helical" evidence="4">
    <location>
        <begin position="342"/>
        <end position="363"/>
    </location>
</feature>
<organism evidence="6 7">
    <name type="scientific">Runella rosea</name>
    <dbReference type="NCBI Taxonomy" id="2259595"/>
    <lineage>
        <taxon>Bacteria</taxon>
        <taxon>Pseudomonadati</taxon>
        <taxon>Bacteroidota</taxon>
        <taxon>Cytophagia</taxon>
        <taxon>Cytophagales</taxon>
        <taxon>Spirosomataceae</taxon>
        <taxon>Runella</taxon>
    </lineage>
</organism>
<dbReference type="InterPro" id="IPR029044">
    <property type="entry name" value="Nucleotide-diphossugar_trans"/>
</dbReference>
<keyword evidence="7" id="KW-1185">Reference proteome</keyword>
<evidence type="ECO:0000256" key="1">
    <source>
        <dbReference type="ARBA" id="ARBA00006739"/>
    </source>
</evidence>
<keyword evidence="3 6" id="KW-0808">Transferase</keyword>
<feature type="transmembrane region" description="Helical" evidence="4">
    <location>
        <begin position="317"/>
        <end position="336"/>
    </location>
</feature>
<dbReference type="Gene3D" id="3.90.550.10">
    <property type="entry name" value="Spore Coat Polysaccharide Biosynthesis Protein SpsA, Chain A"/>
    <property type="match status" value="1"/>
</dbReference>
<dbReference type="InterPro" id="IPR001173">
    <property type="entry name" value="Glyco_trans_2-like"/>
</dbReference>
<accession>A0A344TD67</accession>
<dbReference type="Proteomes" id="UP000251993">
    <property type="component" value="Chromosome"/>
</dbReference>
<dbReference type="SUPFAM" id="SSF53448">
    <property type="entry name" value="Nucleotide-diphospho-sugar transferases"/>
    <property type="match status" value="1"/>
</dbReference>
<evidence type="ECO:0000259" key="5">
    <source>
        <dbReference type="Pfam" id="PF00535"/>
    </source>
</evidence>
<dbReference type="AlphaFoldDB" id="A0A344TD67"/>
<gene>
    <name evidence="6" type="ORF">DR864_02010</name>
</gene>
<dbReference type="RefSeq" id="WP_114065375.1">
    <property type="nucleotide sequence ID" value="NZ_CP030850.1"/>
</dbReference>
<comment type="similarity">
    <text evidence="1">Belongs to the glycosyltransferase 2 family.</text>
</comment>
<evidence type="ECO:0000313" key="7">
    <source>
        <dbReference type="Proteomes" id="UP000251993"/>
    </source>
</evidence>
<dbReference type="GO" id="GO:0016757">
    <property type="term" value="F:glycosyltransferase activity"/>
    <property type="evidence" value="ECO:0007669"/>
    <property type="project" value="UniProtKB-KW"/>
</dbReference>
<keyword evidence="2" id="KW-0328">Glycosyltransferase</keyword>
<protein>
    <submittedName>
        <fullName evidence="6">Glycosyl transferase family 2</fullName>
    </submittedName>
</protein>
<feature type="domain" description="Glycosyltransferase 2-like" evidence="5">
    <location>
        <begin position="43"/>
        <end position="214"/>
    </location>
</feature>
<dbReference type="EMBL" id="CP030850">
    <property type="protein sequence ID" value="AXE16588.1"/>
    <property type="molecule type" value="Genomic_DNA"/>
</dbReference>
<keyword evidence="4" id="KW-0812">Transmembrane</keyword>